<evidence type="ECO:0000313" key="3">
    <source>
        <dbReference type="Proteomes" id="UP001642409"/>
    </source>
</evidence>
<proteinExistence type="predicted"/>
<organism evidence="2 3">
    <name type="scientific">Hexamita inflata</name>
    <dbReference type="NCBI Taxonomy" id="28002"/>
    <lineage>
        <taxon>Eukaryota</taxon>
        <taxon>Metamonada</taxon>
        <taxon>Diplomonadida</taxon>
        <taxon>Hexamitidae</taxon>
        <taxon>Hexamitinae</taxon>
        <taxon>Hexamita</taxon>
    </lineage>
</organism>
<name>A0ABP1K2E0_9EUKA</name>
<sequence length="203" mass="24097">MTVQFRLFSLLGYFLLLSKFQNIRPLKLCTQLTELQIYETNVSDIWPLQFLNKLKILDIDYTKVIDLHPLQNLYQLQSISAIYACIIDVSPLSNLTQLENVYLIDKITNADTLKHHKNFSKYRLSDQQVPKTDELKFYNKILSVHSSHEQIRKIQVENRASKFRESMTHLKECIILKINEQIRDMNMKIEIWAQFIQNYDADQ</sequence>
<accession>A0ABP1K2E0</accession>
<dbReference type="Gene3D" id="3.80.10.10">
    <property type="entry name" value="Ribonuclease Inhibitor"/>
    <property type="match status" value="1"/>
</dbReference>
<dbReference type="InterPro" id="IPR032675">
    <property type="entry name" value="LRR_dom_sf"/>
</dbReference>
<evidence type="ECO:0000256" key="1">
    <source>
        <dbReference type="SAM" id="SignalP"/>
    </source>
</evidence>
<reference evidence="2 3" key="1">
    <citation type="submission" date="2024-07" db="EMBL/GenBank/DDBJ databases">
        <authorList>
            <person name="Akdeniz Z."/>
        </authorList>
    </citation>
    <scope>NUCLEOTIDE SEQUENCE [LARGE SCALE GENOMIC DNA]</scope>
</reference>
<evidence type="ECO:0000313" key="2">
    <source>
        <dbReference type="EMBL" id="CAL6052081.1"/>
    </source>
</evidence>
<comment type="caution">
    <text evidence="2">The sequence shown here is derived from an EMBL/GenBank/DDBJ whole genome shotgun (WGS) entry which is preliminary data.</text>
</comment>
<feature type="chain" id="PRO_5046334828" evidence="1">
    <location>
        <begin position="26"/>
        <end position="203"/>
    </location>
</feature>
<protein>
    <submittedName>
        <fullName evidence="2">NACHT_domain-containing protein</fullName>
    </submittedName>
</protein>
<feature type="signal peptide" evidence="1">
    <location>
        <begin position="1"/>
        <end position="25"/>
    </location>
</feature>
<keyword evidence="3" id="KW-1185">Reference proteome</keyword>
<gene>
    <name evidence="2" type="ORF">HINF_LOCUS44680</name>
</gene>
<dbReference type="EMBL" id="CAXDID020000190">
    <property type="protein sequence ID" value="CAL6052081.1"/>
    <property type="molecule type" value="Genomic_DNA"/>
</dbReference>
<dbReference type="SUPFAM" id="SSF52058">
    <property type="entry name" value="L domain-like"/>
    <property type="match status" value="1"/>
</dbReference>
<dbReference type="Proteomes" id="UP001642409">
    <property type="component" value="Unassembled WGS sequence"/>
</dbReference>
<keyword evidence="1" id="KW-0732">Signal</keyword>